<evidence type="ECO:0000313" key="1">
    <source>
        <dbReference type="EMBL" id="KAA8584900.1"/>
    </source>
</evidence>
<protein>
    <submittedName>
        <fullName evidence="1">Uncharacterized protein</fullName>
    </submittedName>
</protein>
<reference evidence="1 2" key="1">
    <citation type="submission" date="2019-08" db="EMBL/GenBank/DDBJ databases">
        <title>A chromosome-level genome assembly, high-density linkage maps, and genome scans reveal the genomic architecture of hybrid incompatibilities underlying speciation via character displacement in darters (Percidae: Etheostominae).</title>
        <authorList>
            <person name="Moran R.L."/>
            <person name="Catchen J.M."/>
            <person name="Fuller R.C."/>
        </authorList>
    </citation>
    <scope>NUCLEOTIDE SEQUENCE [LARGE SCALE GENOMIC DNA]</scope>
    <source>
        <strain evidence="1">EspeVRDwgs_2016</strain>
        <tissue evidence="1">Muscle</tissue>
    </source>
</reference>
<keyword evidence="2" id="KW-1185">Reference proteome</keyword>
<dbReference type="AlphaFoldDB" id="A0A5J5CWD4"/>
<comment type="caution">
    <text evidence="1">The sequence shown here is derived from an EMBL/GenBank/DDBJ whole genome shotgun (WGS) entry which is preliminary data.</text>
</comment>
<organism evidence="1 2">
    <name type="scientific">Etheostoma spectabile</name>
    <name type="common">orangethroat darter</name>
    <dbReference type="NCBI Taxonomy" id="54343"/>
    <lineage>
        <taxon>Eukaryota</taxon>
        <taxon>Metazoa</taxon>
        <taxon>Chordata</taxon>
        <taxon>Craniata</taxon>
        <taxon>Vertebrata</taxon>
        <taxon>Euteleostomi</taxon>
        <taxon>Actinopterygii</taxon>
        <taxon>Neopterygii</taxon>
        <taxon>Teleostei</taxon>
        <taxon>Neoteleostei</taxon>
        <taxon>Acanthomorphata</taxon>
        <taxon>Eupercaria</taxon>
        <taxon>Perciformes</taxon>
        <taxon>Percoidei</taxon>
        <taxon>Percidae</taxon>
        <taxon>Etheostomatinae</taxon>
        <taxon>Etheostoma</taxon>
    </lineage>
</organism>
<sequence>MEANAAGAVQEAHHGAVWRSEPGVGAATHSCCPRLPVGIPLQTLTSLPYKVLIVLFFISRRQFLPSNSKQEEYLVKPAHRVLEVKPASPWLHKEASLCFVLKSCKLFHKRHYGHSRVQAVSNGTGHDISTHITSRDSTCTRTERLRVMRKHEKLEKAALREIYSHSRAITEIKEVVGSTMTTLLETVGSVVAHLWPTEPHKCLKVDCGKTLRTSTEWTCGRVRAVVLVFLTFVADFNTLML</sequence>
<dbReference type="Proteomes" id="UP000327493">
    <property type="component" value="Chromosome 15"/>
</dbReference>
<proteinExistence type="predicted"/>
<evidence type="ECO:0000313" key="2">
    <source>
        <dbReference type="Proteomes" id="UP000327493"/>
    </source>
</evidence>
<gene>
    <name evidence="1" type="ORF">FQN60_003594</name>
</gene>
<accession>A0A5J5CWD4</accession>
<dbReference type="EMBL" id="VOFY01000015">
    <property type="protein sequence ID" value="KAA8584900.1"/>
    <property type="molecule type" value="Genomic_DNA"/>
</dbReference>
<name>A0A5J5CWD4_9PERO</name>